<gene>
    <name evidence="1" type="ORF">F4827_002419</name>
</gene>
<protein>
    <submittedName>
        <fullName evidence="1">Uncharacterized protein</fullName>
    </submittedName>
</protein>
<name>A0A7W9WSQ7_9BURK</name>
<dbReference type="AlphaFoldDB" id="A0A7W9WSQ7"/>
<organism evidence="1 2">
    <name type="scientific">Paraburkholderia bannensis</name>
    <dbReference type="NCBI Taxonomy" id="765414"/>
    <lineage>
        <taxon>Bacteria</taxon>
        <taxon>Pseudomonadati</taxon>
        <taxon>Pseudomonadota</taxon>
        <taxon>Betaproteobacteria</taxon>
        <taxon>Burkholderiales</taxon>
        <taxon>Burkholderiaceae</taxon>
        <taxon>Paraburkholderia</taxon>
    </lineage>
</organism>
<evidence type="ECO:0000313" key="2">
    <source>
        <dbReference type="Proteomes" id="UP000571554"/>
    </source>
</evidence>
<sequence length="29" mass="3147">MPHRASLYPRTPIVLARLTRARAQVGGAS</sequence>
<keyword evidence="2" id="KW-1185">Reference proteome</keyword>
<dbReference type="Proteomes" id="UP000571554">
    <property type="component" value="Unassembled WGS sequence"/>
</dbReference>
<reference evidence="1 2" key="1">
    <citation type="submission" date="2020-08" db="EMBL/GenBank/DDBJ databases">
        <title>Above-ground endophytic microbial communities from plants in different locations in the United States.</title>
        <authorList>
            <person name="Frank C."/>
        </authorList>
    </citation>
    <scope>NUCLEOTIDE SEQUENCE [LARGE SCALE GENOMIC DNA]</scope>
    <source>
        <strain evidence="1 2">WP4_2_2</strain>
    </source>
</reference>
<evidence type="ECO:0000313" key="1">
    <source>
        <dbReference type="EMBL" id="MBB6102567.1"/>
    </source>
</evidence>
<comment type="caution">
    <text evidence="1">The sequence shown here is derived from an EMBL/GenBank/DDBJ whole genome shotgun (WGS) entry which is preliminary data.</text>
</comment>
<proteinExistence type="predicted"/>
<dbReference type="EMBL" id="JACHBW010000006">
    <property type="protein sequence ID" value="MBB6102567.1"/>
    <property type="molecule type" value="Genomic_DNA"/>
</dbReference>
<accession>A0A7W9WSQ7</accession>